<name>A0A1R2CX76_9CILI</name>
<accession>A0A1R2CX76</accession>
<proteinExistence type="predicted"/>
<dbReference type="AlphaFoldDB" id="A0A1R2CX76"/>
<gene>
    <name evidence="2" type="ORF">SteCoe_3406</name>
</gene>
<dbReference type="SUPFAM" id="SSF46966">
    <property type="entry name" value="Spectrin repeat"/>
    <property type="match status" value="1"/>
</dbReference>
<evidence type="ECO:0000313" key="2">
    <source>
        <dbReference type="EMBL" id="OMJ93571.1"/>
    </source>
</evidence>
<keyword evidence="3" id="KW-1185">Reference proteome</keyword>
<dbReference type="Proteomes" id="UP000187209">
    <property type="component" value="Unassembled WGS sequence"/>
</dbReference>
<sequence length="67" mass="8107">MQENIDSYSKEISIQELFEQCQSLQKEISELKRHYEKLAKLREKLIKVHAQEGRVLKRKSNRNNYDN</sequence>
<reference evidence="2 3" key="1">
    <citation type="submission" date="2016-11" db="EMBL/GenBank/DDBJ databases">
        <title>The macronuclear genome of Stentor coeruleus: a giant cell with tiny introns.</title>
        <authorList>
            <person name="Slabodnick M."/>
            <person name="Ruby J.G."/>
            <person name="Reiff S.B."/>
            <person name="Swart E.C."/>
            <person name="Gosai S."/>
            <person name="Prabakaran S."/>
            <person name="Witkowska E."/>
            <person name="Larue G.E."/>
            <person name="Fisher S."/>
            <person name="Freeman R.M."/>
            <person name="Gunawardena J."/>
            <person name="Chu W."/>
            <person name="Stover N.A."/>
            <person name="Gregory B.D."/>
            <person name="Nowacki M."/>
            <person name="Derisi J."/>
            <person name="Roy S.W."/>
            <person name="Marshall W.F."/>
            <person name="Sood P."/>
        </authorList>
    </citation>
    <scope>NUCLEOTIDE SEQUENCE [LARGE SCALE GENOMIC DNA]</scope>
    <source>
        <strain evidence="2">WM001</strain>
    </source>
</reference>
<keyword evidence="1" id="KW-0175">Coiled coil</keyword>
<evidence type="ECO:0000256" key="1">
    <source>
        <dbReference type="SAM" id="Coils"/>
    </source>
</evidence>
<comment type="caution">
    <text evidence="2">The sequence shown here is derived from an EMBL/GenBank/DDBJ whole genome shotgun (WGS) entry which is preliminary data.</text>
</comment>
<evidence type="ECO:0000313" key="3">
    <source>
        <dbReference type="Proteomes" id="UP000187209"/>
    </source>
</evidence>
<organism evidence="2 3">
    <name type="scientific">Stentor coeruleus</name>
    <dbReference type="NCBI Taxonomy" id="5963"/>
    <lineage>
        <taxon>Eukaryota</taxon>
        <taxon>Sar</taxon>
        <taxon>Alveolata</taxon>
        <taxon>Ciliophora</taxon>
        <taxon>Postciliodesmatophora</taxon>
        <taxon>Heterotrichea</taxon>
        <taxon>Heterotrichida</taxon>
        <taxon>Stentoridae</taxon>
        <taxon>Stentor</taxon>
    </lineage>
</organism>
<protein>
    <submittedName>
        <fullName evidence="2">Uncharacterized protein</fullName>
    </submittedName>
</protein>
<feature type="coiled-coil region" evidence="1">
    <location>
        <begin position="14"/>
        <end position="51"/>
    </location>
</feature>
<dbReference type="EMBL" id="MPUH01000040">
    <property type="protein sequence ID" value="OMJ93571.1"/>
    <property type="molecule type" value="Genomic_DNA"/>
</dbReference>